<dbReference type="NCBIfam" id="TIGR02273">
    <property type="entry name" value="16S_RimM"/>
    <property type="match status" value="1"/>
</dbReference>
<dbReference type="Proteomes" id="UP000235658">
    <property type="component" value="Unassembled WGS sequence"/>
</dbReference>
<evidence type="ECO:0000313" key="9">
    <source>
        <dbReference type="Proteomes" id="UP000235658"/>
    </source>
</evidence>
<evidence type="ECO:0000256" key="1">
    <source>
        <dbReference type="ARBA" id="ARBA00022490"/>
    </source>
</evidence>
<dbReference type="InterPro" id="IPR011033">
    <property type="entry name" value="PRC_barrel-like_sf"/>
</dbReference>
<evidence type="ECO:0000259" key="7">
    <source>
        <dbReference type="Pfam" id="PF24986"/>
    </source>
</evidence>
<dbReference type="GO" id="GO:0005840">
    <property type="term" value="C:ribosome"/>
    <property type="evidence" value="ECO:0007669"/>
    <property type="project" value="InterPro"/>
</dbReference>
<sequence length="161" mass="18604">MKITVAEIITTHGIKGNLKIKSFSDNEKRFEKGSKLFLDGNLVTIESSFKHKGSIIIKLKDYDDINEVEKFIGHELTIEDKDLEKLDNGEYYLFDLIGLKVYEKNQELGFIKDVITGVYPNDIYVIEKDGKEVYFPALNATIKNVDLENKKIEVENFKDYE</sequence>
<keyword evidence="1 5" id="KW-0963">Cytoplasm</keyword>
<dbReference type="HAMAP" id="MF_00014">
    <property type="entry name" value="Ribosome_mat_RimM"/>
    <property type="match status" value="1"/>
</dbReference>
<protein>
    <recommendedName>
        <fullName evidence="5">Ribosome maturation factor RimM</fullName>
    </recommendedName>
</protein>
<dbReference type="AlphaFoldDB" id="A0A2N6UK06"/>
<evidence type="ECO:0000256" key="4">
    <source>
        <dbReference type="ARBA" id="ARBA00023186"/>
    </source>
</evidence>
<dbReference type="GO" id="GO:0006364">
    <property type="term" value="P:rRNA processing"/>
    <property type="evidence" value="ECO:0007669"/>
    <property type="project" value="UniProtKB-UniRule"/>
</dbReference>
<dbReference type="SUPFAM" id="SSF50346">
    <property type="entry name" value="PRC-barrel domain"/>
    <property type="match status" value="1"/>
</dbReference>
<evidence type="ECO:0000259" key="6">
    <source>
        <dbReference type="Pfam" id="PF01782"/>
    </source>
</evidence>
<dbReference type="InterPro" id="IPR002676">
    <property type="entry name" value="RimM_N"/>
</dbReference>
<comment type="domain">
    <text evidence="5">The PRC barrel domain binds ribosomal protein uS19.</text>
</comment>
<dbReference type="GO" id="GO:0042274">
    <property type="term" value="P:ribosomal small subunit biogenesis"/>
    <property type="evidence" value="ECO:0007669"/>
    <property type="project" value="UniProtKB-UniRule"/>
</dbReference>
<reference evidence="8 9" key="1">
    <citation type="submission" date="2017-09" db="EMBL/GenBank/DDBJ databases">
        <title>Bacterial strain isolated from the female urinary microbiota.</title>
        <authorList>
            <person name="Thomas-White K."/>
            <person name="Kumar N."/>
            <person name="Forster S."/>
            <person name="Putonti C."/>
            <person name="Lawley T."/>
            <person name="Wolfe A.J."/>
        </authorList>
    </citation>
    <scope>NUCLEOTIDE SEQUENCE [LARGE SCALE GENOMIC DNA]</scope>
    <source>
        <strain evidence="8 9">UMB0204</strain>
    </source>
</reference>
<keyword evidence="3 5" id="KW-0698">rRNA processing</keyword>
<name>A0A2N6UK06_9FIRM</name>
<evidence type="ECO:0000256" key="2">
    <source>
        <dbReference type="ARBA" id="ARBA00022517"/>
    </source>
</evidence>
<accession>A0A2N6UK06</accession>
<comment type="caution">
    <text evidence="8">The sequence shown here is derived from an EMBL/GenBank/DDBJ whole genome shotgun (WGS) entry which is preliminary data.</text>
</comment>
<dbReference type="InterPro" id="IPR009000">
    <property type="entry name" value="Transl_B-barrel_sf"/>
</dbReference>
<dbReference type="EMBL" id="PNHP01000002">
    <property type="protein sequence ID" value="PMC82014.1"/>
    <property type="molecule type" value="Genomic_DNA"/>
</dbReference>
<proteinExistence type="inferred from homology"/>
<evidence type="ECO:0000256" key="5">
    <source>
        <dbReference type="HAMAP-Rule" id="MF_00014"/>
    </source>
</evidence>
<dbReference type="GeneID" id="84578437"/>
<comment type="function">
    <text evidence="5">An accessory protein needed during the final step in the assembly of 30S ribosomal subunit, possibly for assembly of the head region. Essential for efficient processing of 16S rRNA. May be needed both before and after RbfA during the maturation of 16S rRNA. It has affinity for free ribosomal 30S subunits but not for 70S ribosomes.</text>
</comment>
<gene>
    <name evidence="5 8" type="primary">rimM</name>
    <name evidence="8" type="ORF">CJ192_04490</name>
</gene>
<dbReference type="InterPro" id="IPR036976">
    <property type="entry name" value="RimM_N_sf"/>
</dbReference>
<evidence type="ECO:0000256" key="3">
    <source>
        <dbReference type="ARBA" id="ARBA00022552"/>
    </source>
</evidence>
<dbReference type="PANTHER" id="PTHR33692:SF1">
    <property type="entry name" value="RIBOSOME MATURATION FACTOR RIMM"/>
    <property type="match status" value="1"/>
</dbReference>
<dbReference type="InterPro" id="IPR011961">
    <property type="entry name" value="RimM"/>
</dbReference>
<dbReference type="Gene3D" id="2.40.30.60">
    <property type="entry name" value="RimM"/>
    <property type="match status" value="1"/>
</dbReference>
<evidence type="ECO:0000313" key="8">
    <source>
        <dbReference type="EMBL" id="PMC82014.1"/>
    </source>
</evidence>
<comment type="subcellular location">
    <subcellularLocation>
        <location evidence="5">Cytoplasm</location>
    </subcellularLocation>
</comment>
<keyword evidence="2 5" id="KW-0690">Ribosome biogenesis</keyword>
<comment type="similarity">
    <text evidence="5">Belongs to the RimM family.</text>
</comment>
<dbReference type="Pfam" id="PF24986">
    <property type="entry name" value="PRC_RimM"/>
    <property type="match status" value="1"/>
</dbReference>
<dbReference type="Pfam" id="PF01782">
    <property type="entry name" value="RimM"/>
    <property type="match status" value="1"/>
</dbReference>
<dbReference type="RefSeq" id="WP_102197929.1">
    <property type="nucleotide sequence ID" value="NZ_CAMQCN010000073.1"/>
</dbReference>
<dbReference type="PANTHER" id="PTHR33692">
    <property type="entry name" value="RIBOSOME MATURATION FACTOR RIMM"/>
    <property type="match status" value="1"/>
</dbReference>
<organism evidence="8 9">
    <name type="scientific">Anaerococcus hydrogenalis</name>
    <dbReference type="NCBI Taxonomy" id="33029"/>
    <lineage>
        <taxon>Bacteria</taxon>
        <taxon>Bacillati</taxon>
        <taxon>Bacillota</taxon>
        <taxon>Tissierellia</taxon>
        <taxon>Tissierellales</taxon>
        <taxon>Peptoniphilaceae</taxon>
        <taxon>Anaerococcus</taxon>
    </lineage>
</organism>
<dbReference type="InterPro" id="IPR056792">
    <property type="entry name" value="PRC_RimM"/>
</dbReference>
<feature type="domain" description="RimM N-terminal" evidence="6">
    <location>
        <begin position="5"/>
        <end position="81"/>
    </location>
</feature>
<feature type="domain" description="Ribosome maturation factor RimM PRC barrel" evidence="7">
    <location>
        <begin position="94"/>
        <end position="155"/>
    </location>
</feature>
<dbReference type="Gene3D" id="2.30.30.240">
    <property type="entry name" value="PRC-barrel domain"/>
    <property type="match status" value="1"/>
</dbReference>
<dbReference type="SUPFAM" id="SSF50447">
    <property type="entry name" value="Translation proteins"/>
    <property type="match status" value="1"/>
</dbReference>
<dbReference type="GO" id="GO:0043022">
    <property type="term" value="F:ribosome binding"/>
    <property type="evidence" value="ECO:0007669"/>
    <property type="project" value="InterPro"/>
</dbReference>
<keyword evidence="4 5" id="KW-0143">Chaperone</keyword>
<dbReference type="GO" id="GO:0005737">
    <property type="term" value="C:cytoplasm"/>
    <property type="evidence" value="ECO:0007669"/>
    <property type="project" value="UniProtKB-SubCell"/>
</dbReference>
<comment type="subunit">
    <text evidence="5">Binds ribosomal protein uS19.</text>
</comment>